<dbReference type="Pfam" id="PF00082">
    <property type="entry name" value="Peptidase_S8"/>
    <property type="match status" value="1"/>
</dbReference>
<evidence type="ECO:0000313" key="17">
    <source>
        <dbReference type="RefSeq" id="XP_049311520.1"/>
    </source>
</evidence>
<evidence type="ECO:0000256" key="4">
    <source>
        <dbReference type="ARBA" id="ARBA00022729"/>
    </source>
</evidence>
<dbReference type="Gene3D" id="2.10.220.10">
    <property type="entry name" value="Hormone Receptor, Insulin-like Growth Factor Receptor 1, Chain A, domain 2"/>
    <property type="match status" value="6"/>
</dbReference>
<evidence type="ECO:0000313" key="20">
    <source>
        <dbReference type="RefSeq" id="XP_049311523.1"/>
    </source>
</evidence>
<feature type="compositionally biased region" description="Polar residues" evidence="12">
    <location>
        <begin position="541"/>
        <end position="553"/>
    </location>
</feature>
<name>A0ABM3JQK7_BACDO</name>
<evidence type="ECO:0000256" key="6">
    <source>
        <dbReference type="ARBA" id="ARBA00022801"/>
    </source>
</evidence>
<evidence type="ECO:0000256" key="13">
    <source>
        <dbReference type="SAM" id="Phobius"/>
    </source>
</evidence>
<accession>A0ABM3JQK7</accession>
<dbReference type="PRINTS" id="PR00723">
    <property type="entry name" value="SUBTILISIN"/>
</dbReference>
<dbReference type="InterPro" id="IPR008979">
    <property type="entry name" value="Galactose-bd-like_sf"/>
</dbReference>
<feature type="domain" description="P/Homo B" evidence="14">
    <location>
        <begin position="815"/>
        <end position="954"/>
    </location>
</feature>
<evidence type="ECO:0000256" key="11">
    <source>
        <dbReference type="PROSITE-ProRule" id="PRU01240"/>
    </source>
</evidence>
<dbReference type="Proteomes" id="UP001652620">
    <property type="component" value="Chromosome 4"/>
</dbReference>
<dbReference type="InterPro" id="IPR000742">
    <property type="entry name" value="EGF"/>
</dbReference>
<dbReference type="InterPro" id="IPR023827">
    <property type="entry name" value="Peptidase_S8_Asp-AS"/>
</dbReference>
<dbReference type="SUPFAM" id="SSF49785">
    <property type="entry name" value="Galactose-binding domain-like"/>
    <property type="match status" value="1"/>
</dbReference>
<dbReference type="RefSeq" id="XP_049311524.1">
    <property type="nucleotide sequence ID" value="XM_049455567.1"/>
</dbReference>
<dbReference type="RefSeq" id="XP_049311521.1">
    <property type="nucleotide sequence ID" value="XM_049455564.1"/>
</dbReference>
<evidence type="ECO:0000313" key="15">
    <source>
        <dbReference type="Proteomes" id="UP001652620"/>
    </source>
</evidence>
<dbReference type="Pfam" id="PF14843">
    <property type="entry name" value="GF_recep_IV"/>
    <property type="match status" value="1"/>
</dbReference>
<keyword evidence="4" id="KW-0732">Signal</keyword>
<gene>
    <name evidence="16 17 18 19 20 21 22" type="primary">LOC105225696</name>
</gene>
<dbReference type="InterPro" id="IPR002884">
    <property type="entry name" value="P_dom"/>
</dbReference>
<evidence type="ECO:0000256" key="12">
    <source>
        <dbReference type="SAM" id="MobiDB-lite"/>
    </source>
</evidence>
<feature type="compositionally biased region" description="Low complexity" evidence="12">
    <location>
        <begin position="1854"/>
        <end position="1863"/>
    </location>
</feature>
<feature type="region of interest" description="Disordered" evidence="12">
    <location>
        <begin position="274"/>
        <end position="293"/>
    </location>
</feature>
<evidence type="ECO:0000259" key="14">
    <source>
        <dbReference type="PROSITE" id="PS51829"/>
    </source>
</evidence>
<dbReference type="PANTHER" id="PTHR42884">
    <property type="entry name" value="PROPROTEIN CONVERTASE SUBTILISIN/KEXIN-RELATED"/>
    <property type="match status" value="1"/>
</dbReference>
<dbReference type="RefSeq" id="XP_049311525.1">
    <property type="nucleotide sequence ID" value="XM_049455568.1"/>
</dbReference>
<feature type="region of interest" description="Disordered" evidence="12">
    <location>
        <begin position="1846"/>
        <end position="1874"/>
    </location>
</feature>
<dbReference type="SUPFAM" id="SSF57184">
    <property type="entry name" value="Growth factor receptor domain"/>
    <property type="match status" value="4"/>
</dbReference>
<dbReference type="CDD" id="cd00064">
    <property type="entry name" value="FU"/>
    <property type="match status" value="8"/>
</dbReference>
<evidence type="ECO:0000256" key="3">
    <source>
        <dbReference type="ARBA" id="ARBA00022685"/>
    </source>
</evidence>
<evidence type="ECO:0000256" key="9">
    <source>
        <dbReference type="ARBA" id="ARBA00023157"/>
    </source>
</evidence>
<evidence type="ECO:0000313" key="22">
    <source>
        <dbReference type="RefSeq" id="XP_049311525.1"/>
    </source>
</evidence>
<feature type="transmembrane region" description="Helical" evidence="13">
    <location>
        <begin position="137"/>
        <end position="159"/>
    </location>
</feature>
<feature type="transmembrane region" description="Helical" evidence="13">
    <location>
        <begin position="1589"/>
        <end position="1614"/>
    </location>
</feature>
<dbReference type="InterPro" id="IPR015500">
    <property type="entry name" value="Peptidase_S8_subtilisin-rel"/>
</dbReference>
<feature type="compositionally biased region" description="Low complexity" evidence="12">
    <location>
        <begin position="179"/>
        <end position="202"/>
    </location>
</feature>
<dbReference type="SUPFAM" id="SSF52743">
    <property type="entry name" value="Subtilisin-like"/>
    <property type="match status" value="1"/>
</dbReference>
<feature type="compositionally biased region" description="Polar residues" evidence="12">
    <location>
        <begin position="161"/>
        <end position="178"/>
    </location>
</feature>
<feature type="compositionally biased region" description="Polar residues" evidence="12">
    <location>
        <begin position="284"/>
        <end position="293"/>
    </location>
</feature>
<evidence type="ECO:0000256" key="7">
    <source>
        <dbReference type="ARBA" id="ARBA00022825"/>
    </source>
</evidence>
<sequence>MHLTHHNNNDDECDNSISSIKATTAATNTCHTRRNGGKLQQQHRQQQQLNQQLQQSASGSRHNKLSGRYCHTAAAQQRENVAQIRKWCDRPRVSAAQRQRPTSTCATTTTRVAASKRKVWTHAARNTLATLLQSSNFFTYAFVVVIFLSSYNVATVLAASDSATGTPSSNPAPISQIVNTNSNNNSSSSSTSRSSNDPTNSNYRDMPKHRTADAYQYDVINNSNNQNNKNNNNENINKNYNHNNTAVNIILSDYSEAFASLVAAGPLNDANNNYTSSSNSAESGTLNDGGNNNITKALQAGAVPNDDDAPFELSDELLDSLRGTHSLPQQPMYTNDFAVHIPAGRQMADLIANKYGFINEGQVGSLKDYYLFHHRRVAKRSLRLSSEHHSALNSEPEVRWMQQQHEKLRKKRDGSYTTLPGYSPYDVIRPGAGFVSAPGSRLAYHPTASARSSSALLSRAPRIQYRAATSHNIFPDPLFKEQWYLVSENGGAKDGLDMNIGPAWQKGYTGKGVVVSILDDGIQTNHPDLAQNYDPDASFDINGNDSDPTPQDNGDNKHGTRCAGEVAAVAFNNYCGVGVAYNASIGGVRMLDGKVNDVVEAQALSLNPSHIDIYSASWGPEDDGSTVDGPGPLARRAFIYGVTSGRQGKGSIFVWASGNGGRYTDSCNCDGYTNSIFTLSISSATQGGFKPWYLEECSSTLATTYSSGTPGHDKSVATVDMDGRLRPDHICTVEHTGTSASAPLAAGICALALEANPNLTWRDMQYLVVYTSRPSPLEKESGWILNGVKRKYSHKFGYGLMDAGAMVSLAEQWTTVPPQHICKSRENNEDRKIEGSYGYTLATHMDVNGCAGTINEVRYLEHVQCRITLRFFPRGNLRILLTSPMGTTSTLLFERPRDIVKSNFDDWPFLSVHFWGEKAEGRWTLQVINGGRRRVNQPGILSKWQLIFYGTAVQPMRLKSDLMQQQMRVSAGVNPYTYPTESDLGQPPNEGGYYNADQFAGYLNFQNLFTGAGSNPEQAVATVDGHNIPTPQRQNVMADSNNKLVLHDCDPECDSQGCYGRGPTQCVACKHYRLDNTCVSRCPPRSFPNQGGVCWPCHESCETCAGAGQDSCLTCAPAHLHVVDLAVCLQVCPDGYYENYDNKTCVPCEANCASCQDRPDYCTSCEHHLVMHEHKCYSACPLHTYETEDYNCASCHSSCATCNGSAESQCITCRSGRFAYDGKCLNNCPDGYYADKKRQECVACPIGCATCSSNGFCLTCRENWTRNKKSKCIITGSENCDESEYYDNNHCHPCHSTCETCDGPTETNCLSCPQSLLLQSSRCVSSCDDGFYMEAGVCAKCLHTCTQCVSRMNCTACAKGLQLQSGECRTTCADGYYSDRGTCAKCYLSCHTCSGPRRDQCVQCPLGWQLAGGECHPECPEGFYKSEFGCQKCHHYCKTCNGAGPLACTSCPLHFMLDGGLCMECLGSQYYDSPTQTCKTCHDSCRSCSGPGQYSCKTCAFPLHLDRLNNQCVPCCPTDAAPEDQSCCHCDKDTGGCINASPAGKRRIAAAAEQQQFGSAYSGGLYGGFLDEDASGNGGSFFSRMSSPLTAITAVAVAVCLAIVTIVVVVFAVLQRSSNARDAIRYNKIPNKSEKKRGGGGGPRNAAAAKLLKADAESNLHEGAANDDYDEDEEEEDDDGYGYRDDCVEVNERSAVDTEEVYANELDMDYRGKVVATATKTTPKSATATAKSVGNNNSTMLGDIDDIEYYCRGTKAILQQQQQQQQQQQPLITGATTAASDSVHEINELQQIMRQQRKTGGNNNSSSKNNASNSSLNRNVPPRLPFLKRIETQRQQQQQQQQAALNVGLKRSPTASTATAATTNNHVLSTNERT</sequence>
<dbReference type="InterPro" id="IPR032778">
    <property type="entry name" value="GF_recep_IV"/>
</dbReference>
<dbReference type="InterPro" id="IPR032815">
    <property type="entry name" value="S8_pro-domain"/>
</dbReference>
<dbReference type="RefSeq" id="XP_049311522.1">
    <property type="nucleotide sequence ID" value="XM_049455565.1"/>
</dbReference>
<feature type="compositionally biased region" description="Polar residues" evidence="12">
    <location>
        <begin position="1864"/>
        <end position="1874"/>
    </location>
</feature>
<dbReference type="Pfam" id="PF16470">
    <property type="entry name" value="S8_pro-domain"/>
    <property type="match status" value="1"/>
</dbReference>
<dbReference type="GeneID" id="105225696"/>
<dbReference type="CDD" id="cd04059">
    <property type="entry name" value="Peptidases_S8_Protein_convertases_Kexins_Furin-like"/>
    <property type="match status" value="1"/>
</dbReference>
<keyword evidence="3" id="KW-0165">Cleavage on pair of basic residues</keyword>
<evidence type="ECO:0000256" key="8">
    <source>
        <dbReference type="ARBA" id="ARBA00023145"/>
    </source>
</evidence>
<feature type="region of interest" description="Disordered" evidence="12">
    <location>
        <begin position="526"/>
        <end position="558"/>
    </location>
</feature>
<organism evidence="15 16">
    <name type="scientific">Bactrocera dorsalis</name>
    <name type="common">Oriental fruit fly</name>
    <name type="synonym">Dacus dorsalis</name>
    <dbReference type="NCBI Taxonomy" id="27457"/>
    <lineage>
        <taxon>Eukaryota</taxon>
        <taxon>Metazoa</taxon>
        <taxon>Ecdysozoa</taxon>
        <taxon>Arthropoda</taxon>
        <taxon>Hexapoda</taxon>
        <taxon>Insecta</taxon>
        <taxon>Pterygota</taxon>
        <taxon>Neoptera</taxon>
        <taxon>Endopterygota</taxon>
        <taxon>Diptera</taxon>
        <taxon>Brachycera</taxon>
        <taxon>Muscomorpha</taxon>
        <taxon>Tephritoidea</taxon>
        <taxon>Tephritidae</taxon>
        <taxon>Bactrocera</taxon>
        <taxon>Bactrocera</taxon>
    </lineage>
</organism>
<dbReference type="PROSITE" id="PS00136">
    <property type="entry name" value="SUBTILASE_ASP"/>
    <property type="match status" value="1"/>
</dbReference>
<dbReference type="PROSITE" id="PS00137">
    <property type="entry name" value="SUBTILASE_HIS"/>
    <property type="match status" value="1"/>
</dbReference>
<dbReference type="InterPro" id="IPR038466">
    <property type="entry name" value="S8_pro-domain_sf"/>
</dbReference>
<keyword evidence="5" id="KW-0677">Repeat</keyword>
<feature type="compositionally biased region" description="Low complexity" evidence="12">
    <location>
        <begin position="274"/>
        <end position="283"/>
    </location>
</feature>
<protein>
    <submittedName>
        <fullName evidence="16 17">Furin-like protease 2 isoform X1</fullName>
    </submittedName>
</protein>
<feature type="active site" description="Charge relay system" evidence="11">
    <location>
        <position position="519"/>
    </location>
</feature>
<keyword evidence="7 11" id="KW-0720">Serine protease</keyword>
<dbReference type="PROSITE" id="PS51829">
    <property type="entry name" value="P_HOMO_B"/>
    <property type="match status" value="1"/>
</dbReference>
<dbReference type="RefSeq" id="XP_049311520.1">
    <property type="nucleotide sequence ID" value="XM_049455563.1"/>
</dbReference>
<evidence type="ECO:0000256" key="5">
    <source>
        <dbReference type="ARBA" id="ARBA00022737"/>
    </source>
</evidence>
<dbReference type="SUPFAM" id="SSF54897">
    <property type="entry name" value="Protease propeptides/inhibitors"/>
    <property type="match status" value="1"/>
</dbReference>
<reference evidence="16 17" key="1">
    <citation type="submission" date="2025-05" db="UniProtKB">
        <authorList>
            <consortium name="RefSeq"/>
        </authorList>
    </citation>
    <scope>IDENTIFICATION</scope>
    <source>
        <tissue evidence="16 17">Adult</tissue>
    </source>
</reference>
<dbReference type="InterPro" id="IPR009030">
    <property type="entry name" value="Growth_fac_rcpt_cys_sf"/>
</dbReference>
<feature type="compositionally biased region" description="Acidic residues" evidence="12">
    <location>
        <begin position="1665"/>
        <end position="1680"/>
    </location>
</feature>
<keyword evidence="15" id="KW-1185">Reference proteome</keyword>
<dbReference type="Gene3D" id="3.30.70.850">
    <property type="entry name" value="Peptidase S8, pro-domain"/>
    <property type="match status" value="1"/>
</dbReference>
<dbReference type="PROSITE" id="PS51892">
    <property type="entry name" value="SUBTILASE"/>
    <property type="match status" value="1"/>
</dbReference>
<feature type="compositionally biased region" description="Low complexity" evidence="12">
    <location>
        <begin position="39"/>
        <end position="55"/>
    </location>
</feature>
<keyword evidence="13" id="KW-0472">Membrane</keyword>
<feature type="region of interest" description="Disordered" evidence="12">
    <location>
        <begin position="31"/>
        <end position="65"/>
    </location>
</feature>
<feature type="active site" description="Charge relay system" evidence="11">
    <location>
        <position position="558"/>
    </location>
</feature>
<keyword evidence="2 11" id="KW-0645">Protease</keyword>
<keyword evidence="13" id="KW-1133">Transmembrane helix</keyword>
<dbReference type="InterPro" id="IPR000209">
    <property type="entry name" value="Peptidase_S8/S53_dom"/>
</dbReference>
<dbReference type="InterPro" id="IPR036852">
    <property type="entry name" value="Peptidase_S8/S53_dom_sf"/>
</dbReference>
<feature type="region of interest" description="Disordered" evidence="12">
    <location>
        <begin position="1660"/>
        <end position="1684"/>
    </location>
</feature>
<dbReference type="InterPro" id="IPR022398">
    <property type="entry name" value="Peptidase_S8_His-AS"/>
</dbReference>
<dbReference type="PROSITE" id="PS00138">
    <property type="entry name" value="SUBTILASE_SER"/>
    <property type="match status" value="1"/>
</dbReference>
<dbReference type="InterPro" id="IPR023828">
    <property type="entry name" value="Peptidase_S8_Ser-AS"/>
</dbReference>
<dbReference type="RefSeq" id="XP_049311523.1">
    <property type="nucleotide sequence ID" value="XM_049455566.1"/>
</dbReference>
<feature type="region of interest" description="Disordered" evidence="12">
    <location>
        <begin position="1795"/>
        <end position="1821"/>
    </location>
</feature>
<dbReference type="InterPro" id="IPR034182">
    <property type="entry name" value="Kexin/furin"/>
</dbReference>
<feature type="compositionally biased region" description="Low complexity" evidence="12">
    <location>
        <begin position="1802"/>
        <end position="1819"/>
    </location>
</feature>
<evidence type="ECO:0000313" key="18">
    <source>
        <dbReference type="RefSeq" id="XP_049311521.1"/>
    </source>
</evidence>
<keyword evidence="8" id="KW-0865">Zymogen</keyword>
<evidence type="ECO:0000256" key="1">
    <source>
        <dbReference type="ARBA" id="ARBA00005325"/>
    </source>
</evidence>
<evidence type="ECO:0000313" key="19">
    <source>
        <dbReference type="RefSeq" id="XP_049311522.1"/>
    </source>
</evidence>
<keyword evidence="9" id="KW-1015">Disulfide bond</keyword>
<keyword evidence="13" id="KW-0812">Transmembrane</keyword>
<evidence type="ECO:0000313" key="21">
    <source>
        <dbReference type="RefSeq" id="XP_049311524.1"/>
    </source>
</evidence>
<keyword evidence="10" id="KW-0325">Glycoprotein</keyword>
<proteinExistence type="inferred from homology"/>
<dbReference type="RefSeq" id="XP_049311519.1">
    <property type="nucleotide sequence ID" value="XM_049455562.1"/>
</dbReference>
<feature type="region of interest" description="Disordered" evidence="12">
    <location>
        <begin position="161"/>
        <end position="208"/>
    </location>
</feature>
<dbReference type="Pfam" id="PF01483">
    <property type="entry name" value="P_proprotein"/>
    <property type="match status" value="1"/>
</dbReference>
<dbReference type="PANTHER" id="PTHR42884:SF23">
    <property type="entry name" value="FURIN-LIKE PROTEASE 2"/>
    <property type="match status" value="1"/>
</dbReference>
<dbReference type="SMART" id="SM00261">
    <property type="entry name" value="FU"/>
    <property type="match status" value="10"/>
</dbReference>
<evidence type="ECO:0000256" key="10">
    <source>
        <dbReference type="ARBA" id="ARBA00023180"/>
    </source>
</evidence>
<dbReference type="SMART" id="SM00181">
    <property type="entry name" value="EGF"/>
    <property type="match status" value="8"/>
</dbReference>
<dbReference type="Gene3D" id="3.40.50.200">
    <property type="entry name" value="Peptidase S8/S53 domain"/>
    <property type="match status" value="1"/>
</dbReference>
<keyword evidence="6 11" id="KW-0378">Hydrolase</keyword>
<evidence type="ECO:0000256" key="2">
    <source>
        <dbReference type="ARBA" id="ARBA00022670"/>
    </source>
</evidence>
<comment type="similarity">
    <text evidence="1">Belongs to the peptidase S8 family. Furin subfamily.</text>
</comment>
<dbReference type="Gene3D" id="2.60.120.260">
    <property type="entry name" value="Galactose-binding domain-like"/>
    <property type="match status" value="1"/>
</dbReference>
<evidence type="ECO:0000313" key="16">
    <source>
        <dbReference type="RefSeq" id="XP_049311519.1"/>
    </source>
</evidence>
<dbReference type="InterPro" id="IPR006212">
    <property type="entry name" value="Furin_repeat"/>
</dbReference>
<feature type="active site" description="Charge relay system" evidence="11">
    <location>
        <position position="739"/>
    </location>
</feature>